<evidence type="ECO:0000313" key="8">
    <source>
        <dbReference type="Proteomes" id="UP000013520"/>
    </source>
</evidence>
<dbReference type="Proteomes" id="UP000013520">
    <property type="component" value="Chromosome"/>
</dbReference>
<dbReference type="RefSeq" id="WP_006524672.1">
    <property type="nucleotide sequence ID" value="NC_021184.1"/>
</dbReference>
<accession>R4KI57</accession>
<organism evidence="7 8">
    <name type="scientific">Desulfoscipio gibsoniae DSM 7213</name>
    <dbReference type="NCBI Taxonomy" id="767817"/>
    <lineage>
        <taxon>Bacteria</taxon>
        <taxon>Bacillati</taxon>
        <taxon>Bacillota</taxon>
        <taxon>Clostridia</taxon>
        <taxon>Eubacteriales</taxon>
        <taxon>Desulfallaceae</taxon>
        <taxon>Desulfoscipio</taxon>
    </lineage>
</organism>
<dbReference type="PANTHER" id="PTHR43641:SF2">
    <property type="entry name" value="DEHYDRATASE YBIW-RELATED"/>
    <property type="match status" value="1"/>
</dbReference>
<dbReference type="AlphaFoldDB" id="R4KI57"/>
<sequence length="810" mass="92060">MPITERTKRLKARCRWKHTSAGEFVDESIRTGLERARLITESHKQTTGEPRVIRRAKGFANILNNITVIIQEDELIVGDHVEHPEAIPLYPELSYFVTLDLVRSKYCPEELKEEAMEIAKYWEPYTMQRKGEAYYTPDELERAYQFSTVEAPAFVTGFNSIVPPYETVQEDGLLKRIEIIQGKIDEAMAQLKKTPWNATENLPLMDKINNWRAMIIADEAVIAWARRHARLARIIAENFETDPVRKKELMEISDICHRIPAEPAKGLRDAVQCKWFVFLIAHGLERYASGYAQQEDKLLYPYYKISVIDKSFQPMTRDEAQELVECERLKISEHGSCKDRGHREAFPGSNDLFILTIGGIKPDGSDACNDMTDIILDAALSVRTTEPSIAFRWHPKGRLETKKRVFDCIAAGLGYPSIKHEDINYSQLIKWGATPEQARDWLLVLCMSPGVAGRRATQKCRTEGGGCVFVAKCFEIALYNGYDATFANIQQGPETGNAEEFETFDQLFEAFRKQIQYAISLAIKGKDISRMIEQHYLQIPFISSIDDGCVEAGQDASGYVELPNPWHNIILNTVASDSLVAMKKLIFDEKKYTMQELITALKANWQGYEEMRRDFWNVTKWGNDDPYADEITVKFYDMLAEEFSKVIMYSGVAPMPLGQSVGHYVTVGSKVGPTPNGRLHGEAADDGGISPYMGADKKGPTAVLKSVSKVNARKFKGMLLNQRLSAEQMRSERGFDLWMDYMDTWYDLEIDHVQFNVASTKELRAAQEEPEKYPDLIVRVAGFSARFVDLSRYAQDTIIARTEQSFGVAQ</sequence>
<dbReference type="EMBL" id="CP003273">
    <property type="protein sequence ID" value="AGL00205.1"/>
    <property type="molecule type" value="Genomic_DNA"/>
</dbReference>
<evidence type="ECO:0000259" key="6">
    <source>
        <dbReference type="PROSITE" id="PS51554"/>
    </source>
</evidence>
<dbReference type="HOGENOM" id="CLU_009096_0_1_9"/>
<dbReference type="GO" id="GO:0005829">
    <property type="term" value="C:cytosol"/>
    <property type="evidence" value="ECO:0007669"/>
    <property type="project" value="TreeGrafter"/>
</dbReference>
<evidence type="ECO:0000313" key="7">
    <source>
        <dbReference type="EMBL" id="AGL00205.1"/>
    </source>
</evidence>
<dbReference type="PANTHER" id="PTHR43641">
    <property type="entry name" value="FORMATE ACETYLTRANSFERASE 3-RELATED"/>
    <property type="match status" value="1"/>
</dbReference>
<evidence type="ECO:0000256" key="1">
    <source>
        <dbReference type="ARBA" id="ARBA00022818"/>
    </source>
</evidence>
<keyword evidence="2 7" id="KW-0456">Lyase</keyword>
<dbReference type="STRING" id="767817.Desgi_0650"/>
<evidence type="ECO:0000256" key="4">
    <source>
        <dbReference type="PROSITE-ProRule" id="PRU00493"/>
    </source>
</evidence>
<evidence type="ECO:0000259" key="5">
    <source>
        <dbReference type="PROSITE" id="PS51149"/>
    </source>
</evidence>
<dbReference type="eggNOG" id="COG1882">
    <property type="taxonomic scope" value="Bacteria"/>
</dbReference>
<protein>
    <submittedName>
        <fullName evidence="7">Pyruvate-formate lyase</fullName>
    </submittedName>
</protein>
<keyword evidence="1 3" id="KW-0556">Organic radical</keyword>
<evidence type="ECO:0000256" key="2">
    <source>
        <dbReference type="ARBA" id="ARBA00023239"/>
    </source>
</evidence>
<feature type="modified residue" description="Glycine radical" evidence="3 4">
    <location>
        <position position="782"/>
    </location>
</feature>
<dbReference type="PROSITE" id="PS51554">
    <property type="entry name" value="PFL"/>
    <property type="match status" value="1"/>
</dbReference>
<name>R4KI57_9FIRM</name>
<dbReference type="OrthoDB" id="9803969at2"/>
<dbReference type="Pfam" id="PF02901">
    <property type="entry name" value="PFL-like"/>
    <property type="match status" value="1"/>
</dbReference>
<feature type="domain" description="Glycine radical" evidence="5">
    <location>
        <begin position="687"/>
        <end position="807"/>
    </location>
</feature>
<reference evidence="7 8" key="1">
    <citation type="submission" date="2012-01" db="EMBL/GenBank/DDBJ databases">
        <title>Complete sequence of Desulfotomaculum gibsoniae DSM 7213.</title>
        <authorList>
            <consortium name="US DOE Joint Genome Institute"/>
            <person name="Lucas S."/>
            <person name="Han J."/>
            <person name="Lapidus A."/>
            <person name="Cheng J.-F."/>
            <person name="Goodwin L."/>
            <person name="Pitluck S."/>
            <person name="Peters L."/>
            <person name="Ovchinnikova G."/>
            <person name="Teshima H."/>
            <person name="Detter J.C."/>
            <person name="Han C."/>
            <person name="Tapia R."/>
            <person name="Land M."/>
            <person name="Hauser L."/>
            <person name="Kyrpides N."/>
            <person name="Ivanova N."/>
            <person name="Pagani I."/>
            <person name="Parshina S."/>
            <person name="Plugge C."/>
            <person name="Muyzer G."/>
            <person name="Kuever J."/>
            <person name="Ivanova A."/>
            <person name="Nazina T."/>
            <person name="Klenk H.-P."/>
            <person name="Brambilla E."/>
            <person name="Spring S."/>
            <person name="Stams A.F."/>
            <person name="Woyke T."/>
        </authorList>
    </citation>
    <scope>NUCLEOTIDE SEQUENCE [LARGE SCALE GENOMIC DNA]</scope>
    <source>
        <strain evidence="7 8">DSM 7213</strain>
    </source>
</reference>
<dbReference type="InterPro" id="IPR004184">
    <property type="entry name" value="PFL_dom"/>
</dbReference>
<keyword evidence="7" id="KW-0670">Pyruvate</keyword>
<evidence type="ECO:0000256" key="3">
    <source>
        <dbReference type="PIRSR" id="PIRSR000379-2"/>
    </source>
</evidence>
<feature type="domain" description="PFL" evidence="6">
    <location>
        <begin position="5"/>
        <end position="679"/>
    </location>
</feature>
<dbReference type="GO" id="GO:0016829">
    <property type="term" value="F:lyase activity"/>
    <property type="evidence" value="ECO:0007669"/>
    <property type="project" value="UniProtKB-KW"/>
</dbReference>
<dbReference type="Gene3D" id="3.20.70.20">
    <property type="match status" value="1"/>
</dbReference>
<dbReference type="Pfam" id="PF01228">
    <property type="entry name" value="Gly_radical"/>
    <property type="match status" value="1"/>
</dbReference>
<keyword evidence="8" id="KW-1185">Reference proteome</keyword>
<dbReference type="InterPro" id="IPR001150">
    <property type="entry name" value="Gly_radical"/>
</dbReference>
<dbReference type="PIRSF" id="PIRSF000379">
    <property type="entry name" value="For_Ac_trans_1"/>
    <property type="match status" value="1"/>
</dbReference>
<gene>
    <name evidence="7" type="ORF">Desgi_0650</name>
</gene>
<dbReference type="PROSITE" id="PS51149">
    <property type="entry name" value="GLY_RADICAL_2"/>
    <property type="match status" value="1"/>
</dbReference>
<dbReference type="InterPro" id="IPR051215">
    <property type="entry name" value="GRE"/>
</dbReference>
<dbReference type="SUPFAM" id="SSF51998">
    <property type="entry name" value="PFL-like glycyl radical enzymes"/>
    <property type="match status" value="1"/>
</dbReference>
<dbReference type="KEGG" id="dgi:Desgi_0650"/>
<proteinExistence type="predicted"/>